<dbReference type="Proteomes" id="UP000594121">
    <property type="component" value="Chromosome"/>
</dbReference>
<keyword evidence="2" id="KW-1185">Reference proteome</keyword>
<dbReference type="EMBL" id="CP062310">
    <property type="protein sequence ID" value="QOJ78553.1"/>
    <property type="molecule type" value="Genomic_DNA"/>
</dbReference>
<dbReference type="RefSeq" id="WP_192818525.1">
    <property type="nucleotide sequence ID" value="NZ_CP062310.1"/>
</dbReference>
<gene>
    <name evidence="1" type="ORF">IG193_07295</name>
</gene>
<evidence type="ECO:0000313" key="2">
    <source>
        <dbReference type="Proteomes" id="UP000594121"/>
    </source>
</evidence>
<dbReference type="InParanoid" id="A0A7L9FHS4"/>
<evidence type="ECO:0000313" key="1">
    <source>
        <dbReference type="EMBL" id="QOJ78553.1"/>
    </source>
</evidence>
<dbReference type="KEGG" id="thel:IG193_07295"/>
<accession>A0A7L9FHS4</accession>
<protein>
    <submittedName>
        <fullName evidence="1">Uncharacterized protein</fullName>
    </submittedName>
</protein>
<organism evidence="1 2">
    <name type="scientific">Infirmifilum lucidum</name>
    <dbReference type="NCBI Taxonomy" id="2776706"/>
    <lineage>
        <taxon>Archaea</taxon>
        <taxon>Thermoproteota</taxon>
        <taxon>Thermoprotei</taxon>
        <taxon>Thermofilales</taxon>
        <taxon>Thermofilaceae</taxon>
        <taxon>Infirmifilum</taxon>
    </lineage>
</organism>
<proteinExistence type="predicted"/>
<dbReference type="GeneID" id="59149689"/>
<reference evidence="1 2" key="1">
    <citation type="submission" date="2020-10" db="EMBL/GenBank/DDBJ databases">
        <title>Thermofilum lucidum 3507LT sp. nov. a novel member of Thermofilaceae family isolated from Chile hot spring, and proposal of description order Thermofilales.</title>
        <authorList>
            <person name="Zayulina K.S."/>
            <person name="Elcheninov A.G."/>
            <person name="Toshchakov S.V."/>
            <person name="Kublanov I.V."/>
        </authorList>
    </citation>
    <scope>NUCLEOTIDE SEQUENCE [LARGE SCALE GENOMIC DNA]</scope>
    <source>
        <strain evidence="1 2">3507LT</strain>
    </source>
</reference>
<name>A0A7L9FHS4_9CREN</name>
<sequence length="82" mass="8765">MAYPFRLIRVKCPRCSSEVLVSIGQEVIEEARSSPTGLTTVAVPHSGHVLLIHVDANGHERGAKTVSIVHAEVLQVAPGGRE</sequence>
<dbReference type="AlphaFoldDB" id="A0A7L9FHS4"/>